<dbReference type="STRING" id="657014.SAMN04488092_10623"/>
<dbReference type="AlphaFoldDB" id="A0A1H9FD48"/>
<dbReference type="RefSeq" id="WP_175545303.1">
    <property type="nucleotide sequence ID" value="NZ_FOEP01000006.1"/>
</dbReference>
<evidence type="ECO:0000313" key="4">
    <source>
        <dbReference type="EMBL" id="SEQ35248.1"/>
    </source>
</evidence>
<dbReference type="SUPFAM" id="SSF56349">
    <property type="entry name" value="DNA breaking-rejoining enzymes"/>
    <property type="match status" value="1"/>
</dbReference>
<dbReference type="GO" id="GO:0006310">
    <property type="term" value="P:DNA recombination"/>
    <property type="evidence" value="ECO:0007669"/>
    <property type="project" value="UniProtKB-KW"/>
</dbReference>
<organism evidence="4 5">
    <name type="scientific">Thalassovita taeanensis</name>
    <dbReference type="NCBI Taxonomy" id="657014"/>
    <lineage>
        <taxon>Bacteria</taxon>
        <taxon>Pseudomonadati</taxon>
        <taxon>Pseudomonadota</taxon>
        <taxon>Alphaproteobacteria</taxon>
        <taxon>Rhodobacterales</taxon>
        <taxon>Roseobacteraceae</taxon>
        <taxon>Thalassovita</taxon>
    </lineage>
</organism>
<dbReference type="InterPro" id="IPR013762">
    <property type="entry name" value="Integrase-like_cat_sf"/>
</dbReference>
<sequence length="361" mass="40947">MPSDSLPPEVHRVKAKLADGSAMFYFSLRGRTGTGFYKSPERLPREREFHAAYVAAMDAALPKSSSYLTCHMVDDYIASPKFQRLKSRTQADYRVWLDRFSKEFGADPAAMFQEWESLAEVEDWRDQWSHSPKQFDYAGTVATILLNWGVRRGKLKRHHCSFEKVYKAHRAAIIWTQQHIDQFLKTAPDHIGRVLIAATETGLRPADLVQLRRFNVETLESGNRRLRIPTEKRGVFAHIPITQKMGQIIDSVPEGQEYLLTNASGKPWTARYASQRLSAYKNQAGLTEDALGYSLHLHDCRGTATTKLLEAGADAFQLATVFGWNLRYATQMIEVYAVVGGDKTDKILELFAKAEKNATRT</sequence>
<dbReference type="InterPro" id="IPR002104">
    <property type="entry name" value="Integrase_catalytic"/>
</dbReference>
<evidence type="ECO:0000313" key="5">
    <source>
        <dbReference type="Proteomes" id="UP000198634"/>
    </source>
</evidence>
<dbReference type="EMBL" id="FOEP01000006">
    <property type="protein sequence ID" value="SEQ35248.1"/>
    <property type="molecule type" value="Genomic_DNA"/>
</dbReference>
<accession>A0A1H9FD48</accession>
<dbReference type="GO" id="GO:0015074">
    <property type="term" value="P:DNA integration"/>
    <property type="evidence" value="ECO:0007669"/>
    <property type="project" value="UniProtKB-KW"/>
</dbReference>
<evidence type="ECO:0000256" key="2">
    <source>
        <dbReference type="ARBA" id="ARBA00023172"/>
    </source>
</evidence>
<dbReference type="Gene3D" id="1.10.443.10">
    <property type="entry name" value="Intergrase catalytic core"/>
    <property type="match status" value="1"/>
</dbReference>
<protein>
    <submittedName>
        <fullName evidence="4">Phage integrase family protein</fullName>
    </submittedName>
</protein>
<dbReference type="PROSITE" id="PS51898">
    <property type="entry name" value="TYR_RECOMBINASE"/>
    <property type="match status" value="1"/>
</dbReference>
<feature type="domain" description="Tyr recombinase" evidence="3">
    <location>
        <begin position="170"/>
        <end position="349"/>
    </location>
</feature>
<keyword evidence="5" id="KW-1185">Reference proteome</keyword>
<reference evidence="4 5" key="1">
    <citation type="submission" date="2016-10" db="EMBL/GenBank/DDBJ databases">
        <authorList>
            <person name="de Groot N.N."/>
        </authorList>
    </citation>
    <scope>NUCLEOTIDE SEQUENCE [LARGE SCALE GENOMIC DNA]</scope>
    <source>
        <strain evidence="4 5">DSM 22007</strain>
    </source>
</reference>
<name>A0A1H9FD48_9RHOB</name>
<evidence type="ECO:0000256" key="1">
    <source>
        <dbReference type="ARBA" id="ARBA00022908"/>
    </source>
</evidence>
<proteinExistence type="predicted"/>
<dbReference type="PANTHER" id="PTHR30349:SF64">
    <property type="entry name" value="PROPHAGE INTEGRASE INTD-RELATED"/>
    <property type="match status" value="1"/>
</dbReference>
<evidence type="ECO:0000259" key="3">
    <source>
        <dbReference type="PROSITE" id="PS51898"/>
    </source>
</evidence>
<dbReference type="Proteomes" id="UP000198634">
    <property type="component" value="Unassembled WGS sequence"/>
</dbReference>
<dbReference type="CDD" id="cd00397">
    <property type="entry name" value="DNA_BRE_C"/>
    <property type="match status" value="1"/>
</dbReference>
<dbReference type="InterPro" id="IPR050090">
    <property type="entry name" value="Tyrosine_recombinase_XerCD"/>
</dbReference>
<dbReference type="PANTHER" id="PTHR30349">
    <property type="entry name" value="PHAGE INTEGRASE-RELATED"/>
    <property type="match status" value="1"/>
</dbReference>
<keyword evidence="2" id="KW-0233">DNA recombination</keyword>
<dbReference type="Pfam" id="PF00589">
    <property type="entry name" value="Phage_integrase"/>
    <property type="match status" value="1"/>
</dbReference>
<dbReference type="InterPro" id="IPR011010">
    <property type="entry name" value="DNA_brk_join_enz"/>
</dbReference>
<gene>
    <name evidence="4" type="ORF">SAMN04488092_10623</name>
</gene>
<dbReference type="GO" id="GO:0003677">
    <property type="term" value="F:DNA binding"/>
    <property type="evidence" value="ECO:0007669"/>
    <property type="project" value="InterPro"/>
</dbReference>
<keyword evidence="1" id="KW-0229">DNA integration</keyword>